<evidence type="ECO:0000313" key="11">
    <source>
        <dbReference type="Proteomes" id="UP001157353"/>
    </source>
</evidence>
<evidence type="ECO:0000313" key="10">
    <source>
        <dbReference type="EMBL" id="GLS89892.1"/>
    </source>
</evidence>
<dbReference type="PANTHER" id="PTHR43738">
    <property type="entry name" value="ABC TRANSPORTER, MEMBRANE PROTEIN"/>
    <property type="match status" value="1"/>
</dbReference>
<dbReference type="InterPro" id="IPR025857">
    <property type="entry name" value="MacB_PCD"/>
</dbReference>
<evidence type="ECO:0000256" key="4">
    <source>
        <dbReference type="ARBA" id="ARBA00022989"/>
    </source>
</evidence>
<feature type="domain" description="MacB-like periplasmic core" evidence="9">
    <location>
        <begin position="19"/>
        <end position="210"/>
    </location>
</feature>
<evidence type="ECO:0000256" key="6">
    <source>
        <dbReference type="SAM" id="MobiDB-lite"/>
    </source>
</evidence>
<evidence type="ECO:0000259" key="8">
    <source>
        <dbReference type="Pfam" id="PF02687"/>
    </source>
</evidence>
<dbReference type="InterPro" id="IPR051125">
    <property type="entry name" value="ABC-4/HrtB_transporter"/>
</dbReference>
<feature type="transmembrane region" description="Helical" evidence="7">
    <location>
        <begin position="456"/>
        <end position="488"/>
    </location>
</feature>
<feature type="region of interest" description="Disordered" evidence="6">
    <location>
        <begin position="217"/>
        <end position="347"/>
    </location>
</feature>
<name>A0ABQ6DXR7_9GAMM</name>
<dbReference type="RefSeq" id="WP_284203017.1">
    <property type="nucleotide sequence ID" value="NZ_BSPQ01000002.1"/>
</dbReference>
<keyword evidence="2" id="KW-1003">Cell membrane</keyword>
<evidence type="ECO:0000256" key="7">
    <source>
        <dbReference type="SAM" id="Phobius"/>
    </source>
</evidence>
<feature type="transmembrane region" description="Helical" evidence="7">
    <location>
        <begin position="508"/>
        <end position="530"/>
    </location>
</feature>
<proteinExistence type="predicted"/>
<evidence type="ECO:0000256" key="3">
    <source>
        <dbReference type="ARBA" id="ARBA00022692"/>
    </source>
</evidence>
<protein>
    <recommendedName>
        <fullName evidence="12">ABC transporter permease</fullName>
    </recommendedName>
</protein>
<feature type="transmembrane region" description="Helical" evidence="7">
    <location>
        <begin position="415"/>
        <end position="436"/>
    </location>
</feature>
<dbReference type="Proteomes" id="UP001157353">
    <property type="component" value="Unassembled WGS sequence"/>
</dbReference>
<accession>A0ABQ6DXR7</accession>
<comment type="caution">
    <text evidence="10">The sequence shown here is derived from an EMBL/GenBank/DDBJ whole genome shotgun (WGS) entry which is preliminary data.</text>
</comment>
<dbReference type="Pfam" id="PF02687">
    <property type="entry name" value="FtsX"/>
    <property type="match status" value="1"/>
</dbReference>
<keyword evidence="3 7" id="KW-0812">Transmembrane</keyword>
<evidence type="ECO:0000259" key="9">
    <source>
        <dbReference type="Pfam" id="PF12704"/>
    </source>
</evidence>
<keyword evidence="4 7" id="KW-1133">Transmembrane helix</keyword>
<feature type="domain" description="ABC3 transporter permease C-terminal" evidence="8">
    <location>
        <begin position="416"/>
        <end position="532"/>
    </location>
</feature>
<comment type="subcellular location">
    <subcellularLocation>
        <location evidence="1">Cell membrane</location>
        <topology evidence="1">Multi-pass membrane protein</topology>
    </subcellularLocation>
</comment>
<evidence type="ECO:0000256" key="2">
    <source>
        <dbReference type="ARBA" id="ARBA00022475"/>
    </source>
</evidence>
<evidence type="ECO:0000256" key="5">
    <source>
        <dbReference type="ARBA" id="ARBA00023136"/>
    </source>
</evidence>
<feature type="compositionally biased region" description="Basic and acidic residues" evidence="6">
    <location>
        <begin position="233"/>
        <end position="347"/>
    </location>
</feature>
<dbReference type="Pfam" id="PF12704">
    <property type="entry name" value="MacB_PCD"/>
    <property type="match status" value="1"/>
</dbReference>
<evidence type="ECO:0000256" key="1">
    <source>
        <dbReference type="ARBA" id="ARBA00004651"/>
    </source>
</evidence>
<organism evidence="10 11">
    <name type="scientific">Psychromonas marina</name>
    <dbReference type="NCBI Taxonomy" id="88364"/>
    <lineage>
        <taxon>Bacteria</taxon>
        <taxon>Pseudomonadati</taxon>
        <taxon>Pseudomonadota</taxon>
        <taxon>Gammaproteobacteria</taxon>
        <taxon>Alteromonadales</taxon>
        <taxon>Psychromonadaceae</taxon>
        <taxon>Psychromonas</taxon>
    </lineage>
</organism>
<keyword evidence="11" id="KW-1185">Reference proteome</keyword>
<gene>
    <name evidence="10" type="ORF">GCM10007916_09590</name>
</gene>
<dbReference type="EMBL" id="BSPQ01000002">
    <property type="protein sequence ID" value="GLS89892.1"/>
    <property type="molecule type" value="Genomic_DNA"/>
</dbReference>
<evidence type="ECO:0008006" key="12">
    <source>
        <dbReference type="Google" id="ProtNLM"/>
    </source>
</evidence>
<keyword evidence="5 7" id="KW-0472">Membrane</keyword>
<sequence length="542" mass="60153">MAIFSLAFKSLLNRKFTFLITLFSIAISVALILGVQTLKDETKTSFMKSISGTDLIVGARGASSQLLLSSVFHIGNTTNTIKYDSYKEISQLPVVEWAVPISLGDSHKGYTVMATELSFFDHFSYANKQSLSVQSGEISDDMFAVIIGSDVAKKLNYKVGDNVVMTHGGGEIDGHDHDNIPYFISAILTSSFTAIDQTLIISLEAMEAMHTEHNDFHSALPSEQSTRTDTQQDDGHKHEQHDHDAHNNHDTHNDHAAHNDHDDHDDHDEHAAHNDHDDHNDHDAHDEHAAHNEHNEHNDHDAHNDHNDHDAHNDHAAHNDHNDHDAHHDHHDHADHADHAHQHNDTPEQRIARLLQIKPENINAVFIGLTSRQAVLGVQNYVNNYKNEPLTAIMPAVALQELWAFFAIAEVALDIVTVFVVLVGLLGMLSIILMSLNERRREMAILRSVGARPGHIFALIIGEAAAVCFSGIVMGIALLYGLLFALQAPLANHFGFYLDINFLNLNDLWVLATIQISALIIAIIPGVLIYKTSLSDGMNIKF</sequence>
<dbReference type="PANTHER" id="PTHR43738:SF2">
    <property type="entry name" value="ABC TRANSPORTER PERMEASE"/>
    <property type="match status" value="1"/>
</dbReference>
<dbReference type="InterPro" id="IPR003838">
    <property type="entry name" value="ABC3_permease_C"/>
</dbReference>
<feature type="transmembrane region" description="Helical" evidence="7">
    <location>
        <begin position="16"/>
        <end position="38"/>
    </location>
</feature>
<reference evidence="11" key="1">
    <citation type="journal article" date="2019" name="Int. J. Syst. Evol. Microbiol.">
        <title>The Global Catalogue of Microorganisms (GCM) 10K type strain sequencing project: providing services to taxonomists for standard genome sequencing and annotation.</title>
        <authorList>
            <consortium name="The Broad Institute Genomics Platform"/>
            <consortium name="The Broad Institute Genome Sequencing Center for Infectious Disease"/>
            <person name="Wu L."/>
            <person name="Ma J."/>
        </authorList>
    </citation>
    <scope>NUCLEOTIDE SEQUENCE [LARGE SCALE GENOMIC DNA]</scope>
    <source>
        <strain evidence="11">NBRC 103166</strain>
    </source>
</reference>